<keyword evidence="4" id="KW-0560">Oxidoreductase</keyword>
<gene>
    <name evidence="6" type="ORF">As57867_007404</name>
</gene>
<dbReference type="PANTHER" id="PTHR43735:SF3">
    <property type="entry name" value="FERROPTOSIS SUPPRESSOR PROTEIN 1"/>
    <property type="match status" value="1"/>
</dbReference>
<dbReference type="EMBL" id="VJMH01003999">
    <property type="protein sequence ID" value="KAF0704114.1"/>
    <property type="molecule type" value="Genomic_DNA"/>
</dbReference>
<dbReference type="GO" id="GO:0050660">
    <property type="term" value="F:flavin adenine dinucleotide binding"/>
    <property type="evidence" value="ECO:0007669"/>
    <property type="project" value="TreeGrafter"/>
</dbReference>
<dbReference type="PRINTS" id="PR00368">
    <property type="entry name" value="FADPNR"/>
</dbReference>
<name>A0A6A4Z0W0_9STRA</name>
<dbReference type="Pfam" id="PF07992">
    <property type="entry name" value="Pyr_redox_2"/>
    <property type="match status" value="1"/>
</dbReference>
<evidence type="ECO:0000256" key="1">
    <source>
        <dbReference type="ARBA" id="ARBA00006442"/>
    </source>
</evidence>
<keyword evidence="3" id="KW-0274">FAD</keyword>
<evidence type="ECO:0000256" key="4">
    <source>
        <dbReference type="ARBA" id="ARBA00023002"/>
    </source>
</evidence>
<evidence type="ECO:0000313" key="6">
    <source>
        <dbReference type="EMBL" id="KAF0704114.1"/>
    </source>
</evidence>
<evidence type="ECO:0000256" key="2">
    <source>
        <dbReference type="ARBA" id="ARBA00022630"/>
    </source>
</evidence>
<sequence length="280" mass="29323">ASPIKVAKDQFFREGVETAIATTAACIQAANSVLVVGGGPVGIEVAAEIAVKHPSKHVTILDANKELVANARVSDAFRTQVTDKLTALGVNLVLGERLPQRLTSHGLTKTTLETDKGTQIESDVQLVCAGMTPNVDLVRDLDASLVTDRGIRVTPGCQLADSRFEHVFVIGDASDHPTPKRYKAGLLQAMHVAKQLVAQVANGGDATLEVVPFDAGSLEGMLLPLGPRQGVGQLGDGGIVGDDVMAQIKGGDYFAKGFQAIWCAHASGTDNEPATKEKTP</sequence>
<dbReference type="InterPro" id="IPR023753">
    <property type="entry name" value="FAD/NAD-binding_dom"/>
</dbReference>
<dbReference type="OrthoDB" id="202203at2759"/>
<evidence type="ECO:0000256" key="3">
    <source>
        <dbReference type="ARBA" id="ARBA00022827"/>
    </source>
</evidence>
<comment type="similarity">
    <text evidence="1">Belongs to the FAD-dependent oxidoreductase family.</text>
</comment>
<dbReference type="PANTHER" id="PTHR43735">
    <property type="entry name" value="APOPTOSIS-INDUCING FACTOR 1"/>
    <property type="match status" value="1"/>
</dbReference>
<comment type="caution">
    <text evidence="6">The sequence shown here is derived from an EMBL/GenBank/DDBJ whole genome shotgun (WGS) entry which is preliminary data.</text>
</comment>
<feature type="domain" description="FAD/NAD(P)-binding" evidence="5">
    <location>
        <begin position="28"/>
        <end position="181"/>
    </location>
</feature>
<dbReference type="GO" id="GO:0004174">
    <property type="term" value="F:electron-transferring-flavoprotein dehydrogenase activity"/>
    <property type="evidence" value="ECO:0007669"/>
    <property type="project" value="TreeGrafter"/>
</dbReference>
<protein>
    <recommendedName>
        <fullName evidence="5">FAD/NAD(P)-binding domain-containing protein</fullName>
    </recommendedName>
</protein>
<feature type="non-terminal residue" evidence="6">
    <location>
        <position position="1"/>
    </location>
</feature>
<keyword evidence="2" id="KW-0285">Flavoprotein</keyword>
<dbReference type="SUPFAM" id="SSF51905">
    <property type="entry name" value="FAD/NAD(P)-binding domain"/>
    <property type="match status" value="1"/>
</dbReference>
<dbReference type="AlphaFoldDB" id="A0A6A4Z0W0"/>
<evidence type="ECO:0000259" key="5">
    <source>
        <dbReference type="Pfam" id="PF07992"/>
    </source>
</evidence>
<proteinExistence type="inferred from homology"/>
<dbReference type="GO" id="GO:0005737">
    <property type="term" value="C:cytoplasm"/>
    <property type="evidence" value="ECO:0007669"/>
    <property type="project" value="TreeGrafter"/>
</dbReference>
<reference evidence="6" key="1">
    <citation type="submission" date="2019-06" db="EMBL/GenBank/DDBJ databases">
        <title>Genomics analysis of Aphanomyces spp. identifies a new class of oomycete effector associated with host adaptation.</title>
        <authorList>
            <person name="Gaulin E."/>
        </authorList>
    </citation>
    <scope>NUCLEOTIDE SEQUENCE</scope>
    <source>
        <strain evidence="6">CBS 578.67</strain>
    </source>
</reference>
<dbReference type="Gene3D" id="3.50.50.100">
    <property type="match status" value="1"/>
</dbReference>
<organism evidence="6">
    <name type="scientific">Aphanomyces stellatus</name>
    <dbReference type="NCBI Taxonomy" id="120398"/>
    <lineage>
        <taxon>Eukaryota</taxon>
        <taxon>Sar</taxon>
        <taxon>Stramenopiles</taxon>
        <taxon>Oomycota</taxon>
        <taxon>Saprolegniomycetes</taxon>
        <taxon>Saprolegniales</taxon>
        <taxon>Verrucalvaceae</taxon>
        <taxon>Aphanomyces</taxon>
    </lineage>
</organism>
<accession>A0A6A4Z0W0</accession>
<dbReference type="InterPro" id="IPR036188">
    <property type="entry name" value="FAD/NAD-bd_sf"/>
</dbReference>